<dbReference type="SUPFAM" id="SSF53098">
    <property type="entry name" value="Ribonuclease H-like"/>
    <property type="match status" value="1"/>
</dbReference>
<dbReference type="InterPro" id="IPR050951">
    <property type="entry name" value="Retrovirus_Pol_polyprotein"/>
</dbReference>
<evidence type="ECO:0000313" key="4">
    <source>
        <dbReference type="RefSeq" id="XP_014665040.1"/>
    </source>
</evidence>
<evidence type="ECO:0000256" key="1">
    <source>
        <dbReference type="SAM" id="MobiDB-lite"/>
    </source>
</evidence>
<gene>
    <name evidence="4" type="primary">LOC106807258</name>
</gene>
<dbReference type="PROSITE" id="PS50994">
    <property type="entry name" value="INTEGRASE"/>
    <property type="match status" value="1"/>
</dbReference>
<protein>
    <submittedName>
        <fullName evidence="4">Uncharacterized protein K02A2.6-like</fullName>
    </submittedName>
</protein>
<name>A0ABM1DYL9_PRICU</name>
<organism evidence="3 4">
    <name type="scientific">Priapulus caudatus</name>
    <name type="common">Priapulid worm</name>
    <dbReference type="NCBI Taxonomy" id="37621"/>
    <lineage>
        <taxon>Eukaryota</taxon>
        <taxon>Metazoa</taxon>
        <taxon>Ecdysozoa</taxon>
        <taxon>Scalidophora</taxon>
        <taxon>Priapulida</taxon>
        <taxon>Priapulimorpha</taxon>
        <taxon>Priapulimorphida</taxon>
        <taxon>Priapulidae</taxon>
        <taxon>Priapulus</taxon>
    </lineage>
</organism>
<evidence type="ECO:0000259" key="2">
    <source>
        <dbReference type="PROSITE" id="PS50994"/>
    </source>
</evidence>
<reference evidence="4" key="1">
    <citation type="submission" date="2025-08" db="UniProtKB">
        <authorList>
            <consortium name="RefSeq"/>
        </authorList>
    </citation>
    <scope>IDENTIFICATION</scope>
</reference>
<keyword evidence="3" id="KW-1185">Reference proteome</keyword>
<dbReference type="GeneID" id="106807258"/>
<feature type="region of interest" description="Disordered" evidence="1">
    <location>
        <begin position="204"/>
        <end position="227"/>
    </location>
</feature>
<evidence type="ECO:0000313" key="3">
    <source>
        <dbReference type="Proteomes" id="UP000695022"/>
    </source>
</evidence>
<feature type="domain" description="Integrase catalytic" evidence="2">
    <location>
        <begin position="26"/>
        <end position="179"/>
    </location>
</feature>
<proteinExistence type="predicted"/>
<dbReference type="InterPro" id="IPR012337">
    <property type="entry name" value="RNaseH-like_sf"/>
</dbReference>
<dbReference type="Gene3D" id="3.30.420.10">
    <property type="entry name" value="Ribonuclease H-like superfamily/Ribonuclease H"/>
    <property type="match status" value="1"/>
</dbReference>
<dbReference type="Proteomes" id="UP000695022">
    <property type="component" value="Unplaced"/>
</dbReference>
<dbReference type="InterPro" id="IPR036397">
    <property type="entry name" value="RNaseH_sf"/>
</dbReference>
<sequence>MIARCIPCQAVTRKPNTPEPLIMSPLPAEPWAEVSVDFNGPLPSSEMLLVVTDDYSRFPEVEIVLSTAAKTVIPKLDGIFSRQGIPEVVKSDNGPPFQGQDFASFAADLGFKHWKVTPLWPQANGGVERFIDTLLKIVRIAHLEGKNWKQELFRFLRQYRATPHATTRVPPAEALYGRRFRVQLPQLPARVLPDMPDIRQKIKERDAHQKERMKEYRNEGIQPGDTVLVKQQHLDQDEVPKGQ</sequence>
<dbReference type="PANTHER" id="PTHR37984:SF11">
    <property type="entry name" value="INTEGRASE CATALYTIC DOMAIN-CONTAINING PROTEIN"/>
    <property type="match status" value="1"/>
</dbReference>
<dbReference type="RefSeq" id="XP_014665040.1">
    <property type="nucleotide sequence ID" value="XM_014809554.1"/>
</dbReference>
<dbReference type="PANTHER" id="PTHR37984">
    <property type="entry name" value="PROTEIN CBG26694"/>
    <property type="match status" value="1"/>
</dbReference>
<feature type="compositionally biased region" description="Basic and acidic residues" evidence="1">
    <location>
        <begin position="204"/>
        <end position="218"/>
    </location>
</feature>
<dbReference type="InterPro" id="IPR001584">
    <property type="entry name" value="Integrase_cat-core"/>
</dbReference>
<dbReference type="Pfam" id="PF00665">
    <property type="entry name" value="rve"/>
    <property type="match status" value="1"/>
</dbReference>
<accession>A0ABM1DYL9</accession>